<dbReference type="Proteomes" id="UP000827976">
    <property type="component" value="Chromosome 19"/>
</dbReference>
<sequence length="495" mass="56949">MAKQRVFGPPPRCFSGNIFDIASLVSTTTSSDMEINDHNIVGRLLPHYLLWSKQFGKKFIFWYGNEPRLCLTETDLIKEFLSSKNSPATGKSWLQRQGTKDFIGKGLLMANGQDWFHQRHIVAPHFMGDKLKGFFEYMVECSKETMKELHGVIGREEKEVEMSEYMTKLTADIIARAEFDNSYDMGEKILHLLERMKDLTAEASRHLWFPGFRFFPSKYRKEIEELKMKVEKGMREIMEMKKTDQNEEPIESTTSSSSSSSPRKQEGLLQVLLSYDSENKQINNKDSFTYTQQLIMDECKTFFFAGHDTSSLLLTWTIMLLATNPSWQERARNEVLQVCDQSPLSIDHLSKFTLLQMIINESLRLYPPATLLPRMVFEDMKLGGNNKLHIPKGLSVWIPVLAIHHSKELWGEDADEFKPDRFAGKSFAQTRNFLPFASGPRNCVGQAFAIMEAKIILAMLLSNFSFRISENYRHAPVNVLTLKPKYGVPVYLKAL</sequence>
<gene>
    <name evidence="1" type="ORF">IHE45_19G046800</name>
</gene>
<comment type="caution">
    <text evidence="1">The sequence shown here is derived from an EMBL/GenBank/DDBJ whole genome shotgun (WGS) entry which is preliminary data.</text>
</comment>
<reference evidence="2" key="1">
    <citation type="journal article" date="2022" name="Nat. Commun.">
        <title>Chromosome evolution and the genetic basis of agronomically important traits in greater yam.</title>
        <authorList>
            <person name="Bredeson J.V."/>
            <person name="Lyons J.B."/>
            <person name="Oniyinde I.O."/>
            <person name="Okereke N.R."/>
            <person name="Kolade O."/>
            <person name="Nnabue I."/>
            <person name="Nwadili C.O."/>
            <person name="Hribova E."/>
            <person name="Parker M."/>
            <person name="Nwogha J."/>
            <person name="Shu S."/>
            <person name="Carlson J."/>
            <person name="Kariba R."/>
            <person name="Muthemba S."/>
            <person name="Knop K."/>
            <person name="Barton G.J."/>
            <person name="Sherwood A.V."/>
            <person name="Lopez-Montes A."/>
            <person name="Asiedu R."/>
            <person name="Jamnadass R."/>
            <person name="Muchugi A."/>
            <person name="Goodstein D."/>
            <person name="Egesi C.N."/>
            <person name="Featherston J."/>
            <person name="Asfaw A."/>
            <person name="Simpson G.G."/>
            <person name="Dolezel J."/>
            <person name="Hendre P.S."/>
            <person name="Van Deynze A."/>
            <person name="Kumar P.L."/>
            <person name="Obidiegwu J.E."/>
            <person name="Bhattacharjee R."/>
            <person name="Rokhsar D.S."/>
        </authorList>
    </citation>
    <scope>NUCLEOTIDE SEQUENCE [LARGE SCALE GENOMIC DNA]</scope>
    <source>
        <strain evidence="2">cv. TDa95/00328</strain>
    </source>
</reference>
<evidence type="ECO:0000313" key="1">
    <source>
        <dbReference type="EMBL" id="KAH7652887.1"/>
    </source>
</evidence>
<name>A0ACB7TXU7_DIOAL</name>
<keyword evidence="2" id="KW-1185">Reference proteome</keyword>
<dbReference type="EMBL" id="CM037029">
    <property type="protein sequence ID" value="KAH7652887.1"/>
    <property type="molecule type" value="Genomic_DNA"/>
</dbReference>
<accession>A0ACB7TXU7</accession>
<evidence type="ECO:0000313" key="2">
    <source>
        <dbReference type="Proteomes" id="UP000827976"/>
    </source>
</evidence>
<protein>
    <submittedName>
        <fullName evidence="1">Cytochrome P450 E-class group I protein</fullName>
    </submittedName>
</protein>
<proteinExistence type="predicted"/>
<organism evidence="1 2">
    <name type="scientific">Dioscorea alata</name>
    <name type="common">Purple yam</name>
    <dbReference type="NCBI Taxonomy" id="55571"/>
    <lineage>
        <taxon>Eukaryota</taxon>
        <taxon>Viridiplantae</taxon>
        <taxon>Streptophyta</taxon>
        <taxon>Embryophyta</taxon>
        <taxon>Tracheophyta</taxon>
        <taxon>Spermatophyta</taxon>
        <taxon>Magnoliopsida</taxon>
        <taxon>Liliopsida</taxon>
        <taxon>Dioscoreales</taxon>
        <taxon>Dioscoreaceae</taxon>
        <taxon>Dioscorea</taxon>
    </lineage>
</organism>